<evidence type="ECO:0000313" key="2">
    <source>
        <dbReference type="EMBL" id="QTH70629.1"/>
    </source>
</evidence>
<accession>A0A975HK57</accession>
<dbReference type="EMBL" id="CP072133">
    <property type="protein sequence ID" value="QTH70629.1"/>
    <property type="molecule type" value="Genomic_DNA"/>
</dbReference>
<name>A0A975HK57_9GAMM</name>
<gene>
    <name evidence="2" type="ORF">J5O05_11845</name>
</gene>
<proteinExistence type="predicted"/>
<evidence type="ECO:0008006" key="4">
    <source>
        <dbReference type="Google" id="ProtNLM"/>
    </source>
</evidence>
<reference evidence="2" key="1">
    <citation type="submission" date="2021-03" db="EMBL/GenBank/DDBJ databases">
        <title>Complete Genome of Pseudoalteromonas xiamenensis STKMTI.2, a new potential marine bacterium producing anti-Vibrio compounds.</title>
        <authorList>
            <person name="Handayani D.P."/>
            <person name="Isnansetyo A."/>
            <person name="Istiqomah I."/>
            <person name="Jumina J."/>
        </authorList>
    </citation>
    <scope>NUCLEOTIDE SEQUENCE</scope>
    <source>
        <strain evidence="2">STKMTI.2</strain>
    </source>
</reference>
<evidence type="ECO:0000313" key="3">
    <source>
        <dbReference type="Proteomes" id="UP000664904"/>
    </source>
</evidence>
<dbReference type="RefSeq" id="WP_208842216.1">
    <property type="nucleotide sequence ID" value="NZ_CP072133.1"/>
</dbReference>
<sequence>MKKLLTSPSKMALPEIESGIYQNILKQATDISLNLMAVKVTNHPEDFLGWCFELLDVAKRRINFDLLEDTQLPTVKKLQDLLQNAISYLQLKSLRVAPWPVLMMFIEGNKEALALDEQLALLKHIDALREQKLADMIVEDRLVFTGKYAATHDTSAYPFDCEWFAATKSAKGFHQVLADVPFSFDEALTHIPLEGDVTEAHYQAFIVAYLQAFNGIDDTPTLAPATRLLAMRRPDVFTPVMASKLDTLCMALGVARLSNRDFGRYWDDIVQTIHAMPWFRQSLPANELETTLTRYKALLPCWFYYVDEDTPEQSNYFKALNKPKRTSSGRATSGTKSVRRGKESATVLVDRALDNPDLPAYLQDKRDSIIAEVEKGRSVNETIQLLRTIFG</sequence>
<evidence type="ECO:0000256" key="1">
    <source>
        <dbReference type="SAM" id="MobiDB-lite"/>
    </source>
</evidence>
<protein>
    <recommendedName>
        <fullName evidence="4">Orphan protein</fullName>
    </recommendedName>
</protein>
<dbReference type="AlphaFoldDB" id="A0A975HK57"/>
<keyword evidence="3" id="KW-1185">Reference proteome</keyword>
<dbReference type="Proteomes" id="UP000664904">
    <property type="component" value="Chromosome"/>
</dbReference>
<organism evidence="2 3">
    <name type="scientific">Pseudoalteromonas xiamenensis</name>
    <dbReference type="NCBI Taxonomy" id="882626"/>
    <lineage>
        <taxon>Bacteria</taxon>
        <taxon>Pseudomonadati</taxon>
        <taxon>Pseudomonadota</taxon>
        <taxon>Gammaproteobacteria</taxon>
        <taxon>Alteromonadales</taxon>
        <taxon>Pseudoalteromonadaceae</taxon>
        <taxon>Pseudoalteromonas</taxon>
    </lineage>
</organism>
<feature type="region of interest" description="Disordered" evidence="1">
    <location>
        <begin position="322"/>
        <end position="343"/>
    </location>
</feature>
<dbReference type="KEGG" id="pxi:J5O05_11845"/>